<dbReference type="OrthoDB" id="10264446at2759"/>
<comment type="caution">
    <text evidence="1">The sequence shown here is derived from an EMBL/GenBank/DDBJ whole genome shotgun (WGS) entry which is preliminary data.</text>
</comment>
<dbReference type="Gene3D" id="1.25.10.10">
    <property type="entry name" value="Leucine-rich Repeat Variant"/>
    <property type="match status" value="1"/>
</dbReference>
<gene>
    <name evidence="1" type="ORF">RFI_32109</name>
</gene>
<dbReference type="GO" id="GO:0000159">
    <property type="term" value="C:protein phosphatase type 2A complex"/>
    <property type="evidence" value="ECO:0007669"/>
    <property type="project" value="InterPro"/>
</dbReference>
<evidence type="ECO:0000313" key="2">
    <source>
        <dbReference type="Proteomes" id="UP000023152"/>
    </source>
</evidence>
<dbReference type="Pfam" id="PF01603">
    <property type="entry name" value="B56"/>
    <property type="match status" value="1"/>
</dbReference>
<protein>
    <submittedName>
        <fullName evidence="1">PP2A-widerborst subunit</fullName>
    </submittedName>
</protein>
<evidence type="ECO:0000313" key="1">
    <source>
        <dbReference type="EMBL" id="ETO05286.1"/>
    </source>
</evidence>
<dbReference type="GO" id="GO:0019888">
    <property type="term" value="F:protein phosphatase regulator activity"/>
    <property type="evidence" value="ECO:0007669"/>
    <property type="project" value="InterPro"/>
</dbReference>
<keyword evidence="2" id="KW-1185">Reference proteome</keyword>
<dbReference type="PANTHER" id="PTHR10257:SF3">
    <property type="entry name" value="SERINE_THREONINE-PROTEIN PHOSPHATASE 2A 56 KDA REGULATORY SUBUNIT GAMMA ISOFORM"/>
    <property type="match status" value="1"/>
</dbReference>
<sequence length="162" mass="18969">EPLFKRVANSIGSTHFQVAERALFLWNNDTIATFTSEHRSQILPIIYPALQRSYSDHWNPVVSNLTLNIIRIFKEMDKELYESITKDFKNRKADPELKAQIRAQKWQSIREHKFTDAKQVSFFFPPPSFSFYSPINVLDAFLYFCNQFVCVCDVRVVAVIVE</sequence>
<dbReference type="SUPFAM" id="SSF48371">
    <property type="entry name" value="ARM repeat"/>
    <property type="match status" value="1"/>
</dbReference>
<dbReference type="AlphaFoldDB" id="X6LV91"/>
<dbReference type="GO" id="GO:0007165">
    <property type="term" value="P:signal transduction"/>
    <property type="evidence" value="ECO:0007669"/>
    <property type="project" value="InterPro"/>
</dbReference>
<dbReference type="InterPro" id="IPR011989">
    <property type="entry name" value="ARM-like"/>
</dbReference>
<reference evidence="1 2" key="1">
    <citation type="journal article" date="2013" name="Curr. Biol.">
        <title>The Genome of the Foraminiferan Reticulomyxa filosa.</title>
        <authorList>
            <person name="Glockner G."/>
            <person name="Hulsmann N."/>
            <person name="Schleicher M."/>
            <person name="Noegel A.A."/>
            <person name="Eichinger L."/>
            <person name="Gallinger C."/>
            <person name="Pawlowski J."/>
            <person name="Sierra R."/>
            <person name="Euteneuer U."/>
            <person name="Pillet L."/>
            <person name="Moustafa A."/>
            <person name="Platzer M."/>
            <person name="Groth M."/>
            <person name="Szafranski K."/>
            <person name="Schliwa M."/>
        </authorList>
    </citation>
    <scope>NUCLEOTIDE SEQUENCE [LARGE SCALE GENOMIC DNA]</scope>
</reference>
<proteinExistence type="predicted"/>
<name>X6LV91_RETFI</name>
<dbReference type="InterPro" id="IPR002554">
    <property type="entry name" value="PP2A_B56"/>
</dbReference>
<dbReference type="EMBL" id="ASPP01028308">
    <property type="protein sequence ID" value="ETO05286.1"/>
    <property type="molecule type" value="Genomic_DNA"/>
</dbReference>
<dbReference type="InterPro" id="IPR016024">
    <property type="entry name" value="ARM-type_fold"/>
</dbReference>
<dbReference type="PANTHER" id="PTHR10257">
    <property type="entry name" value="SERINE/THREONINE PROTEIN PHOSPHATASE 2A PP2A REGULATORY SUBUNIT B"/>
    <property type="match status" value="1"/>
</dbReference>
<feature type="non-terminal residue" evidence="1">
    <location>
        <position position="1"/>
    </location>
</feature>
<dbReference type="Proteomes" id="UP000023152">
    <property type="component" value="Unassembled WGS sequence"/>
</dbReference>
<accession>X6LV91</accession>
<organism evidence="1 2">
    <name type="scientific">Reticulomyxa filosa</name>
    <dbReference type="NCBI Taxonomy" id="46433"/>
    <lineage>
        <taxon>Eukaryota</taxon>
        <taxon>Sar</taxon>
        <taxon>Rhizaria</taxon>
        <taxon>Retaria</taxon>
        <taxon>Foraminifera</taxon>
        <taxon>Monothalamids</taxon>
        <taxon>Reticulomyxidae</taxon>
        <taxon>Reticulomyxa</taxon>
    </lineage>
</organism>